<organism evidence="3 4">
    <name type="scientific">Bradyrhizobium vignae</name>
    <dbReference type="NCBI Taxonomy" id="1549949"/>
    <lineage>
        <taxon>Bacteria</taxon>
        <taxon>Pseudomonadati</taxon>
        <taxon>Pseudomonadota</taxon>
        <taxon>Alphaproteobacteria</taxon>
        <taxon>Hyphomicrobiales</taxon>
        <taxon>Nitrobacteraceae</taxon>
        <taxon>Bradyrhizobium</taxon>
    </lineage>
</organism>
<dbReference type="Proteomes" id="UP000246085">
    <property type="component" value="Chromosome BRAD3257"/>
</dbReference>
<feature type="domain" description="Isochorismatase-like" evidence="2">
    <location>
        <begin position="25"/>
        <end position="194"/>
    </location>
</feature>
<protein>
    <submittedName>
        <fullName evidence="3">Nicotinamidase-like amidase</fullName>
    </submittedName>
</protein>
<reference evidence="3 4" key="1">
    <citation type="submission" date="2018-03" db="EMBL/GenBank/DDBJ databases">
        <authorList>
            <person name="Gully D."/>
        </authorList>
    </citation>
    <scope>NUCLEOTIDE SEQUENCE [LARGE SCALE GENOMIC DNA]</scope>
    <source>
        <strain evidence="3">ORS3257</strain>
    </source>
</reference>
<evidence type="ECO:0000256" key="1">
    <source>
        <dbReference type="ARBA" id="ARBA00022801"/>
    </source>
</evidence>
<dbReference type="Pfam" id="PF00857">
    <property type="entry name" value="Isochorismatase"/>
    <property type="match status" value="1"/>
</dbReference>
<sequence>MKPHVQGASTMRDGTSDVADISDAVHLCIDMQNIFAPGGLWATPWMERVLPTIVSVVSRRPARTIFTRFITPQDPEDRPGQWRSYFHRWHQATRRHLPPSALELVPALNRFVPPAAVIDKPAYSAFSNPGLASLLVEKNVGTVVISGAETDVCVLSTVLSAVDLGFRVVIVEDALCSSSDVGHDALMTMYRTRFHGQVDLVTAEELAEFWRE</sequence>
<keyword evidence="1" id="KW-0378">Hydrolase</keyword>
<name>A0A2U3Q0C4_9BRAD</name>
<dbReference type="InterPro" id="IPR050272">
    <property type="entry name" value="Isochorismatase-like_hydrls"/>
</dbReference>
<dbReference type="AlphaFoldDB" id="A0A2U3Q0C4"/>
<proteinExistence type="predicted"/>
<evidence type="ECO:0000313" key="4">
    <source>
        <dbReference type="Proteomes" id="UP000246085"/>
    </source>
</evidence>
<dbReference type="CDD" id="cd00431">
    <property type="entry name" value="cysteine_hydrolases"/>
    <property type="match status" value="1"/>
</dbReference>
<evidence type="ECO:0000313" key="3">
    <source>
        <dbReference type="EMBL" id="SPP94855.1"/>
    </source>
</evidence>
<dbReference type="InterPro" id="IPR036380">
    <property type="entry name" value="Isochorismatase-like_sf"/>
</dbReference>
<dbReference type="Gene3D" id="3.40.50.850">
    <property type="entry name" value="Isochorismatase-like"/>
    <property type="match status" value="1"/>
</dbReference>
<dbReference type="EMBL" id="LS398110">
    <property type="protein sequence ID" value="SPP94855.1"/>
    <property type="molecule type" value="Genomic_DNA"/>
</dbReference>
<gene>
    <name evidence="3" type="ORF">BRAD3257_3841</name>
</gene>
<dbReference type="InterPro" id="IPR000868">
    <property type="entry name" value="Isochorismatase-like_dom"/>
</dbReference>
<evidence type="ECO:0000259" key="2">
    <source>
        <dbReference type="Pfam" id="PF00857"/>
    </source>
</evidence>
<dbReference type="GO" id="GO:0016787">
    <property type="term" value="F:hydrolase activity"/>
    <property type="evidence" value="ECO:0007669"/>
    <property type="project" value="UniProtKB-KW"/>
</dbReference>
<accession>A0A2U3Q0C4</accession>
<dbReference type="KEGG" id="bvz:BRAD3257_3841"/>
<dbReference type="PANTHER" id="PTHR43540:SF6">
    <property type="entry name" value="ISOCHORISMATASE-LIKE DOMAIN-CONTAINING PROTEIN"/>
    <property type="match status" value="1"/>
</dbReference>
<dbReference type="SUPFAM" id="SSF52499">
    <property type="entry name" value="Isochorismatase-like hydrolases"/>
    <property type="match status" value="1"/>
</dbReference>
<dbReference type="PANTHER" id="PTHR43540">
    <property type="entry name" value="PEROXYUREIDOACRYLATE/UREIDOACRYLATE AMIDOHYDROLASE-RELATED"/>
    <property type="match status" value="1"/>
</dbReference>